<keyword evidence="3" id="KW-1185">Reference proteome</keyword>
<dbReference type="InterPro" id="IPR036397">
    <property type="entry name" value="RNaseH_sf"/>
</dbReference>
<dbReference type="InterPro" id="IPR001584">
    <property type="entry name" value="Integrase_cat-core"/>
</dbReference>
<accession>A0A1G6SVU1</accession>
<dbReference type="InterPro" id="IPR012337">
    <property type="entry name" value="RNaseH-like_sf"/>
</dbReference>
<dbReference type="Proteomes" id="UP000199039">
    <property type="component" value="Unassembled WGS sequence"/>
</dbReference>
<feature type="domain" description="Integrase catalytic" evidence="1">
    <location>
        <begin position="24"/>
        <end position="94"/>
    </location>
</feature>
<dbReference type="InterPro" id="IPR050900">
    <property type="entry name" value="Transposase_IS3/IS150/IS904"/>
</dbReference>
<dbReference type="AlphaFoldDB" id="A0A1G6SVU1"/>
<reference evidence="2 3" key="1">
    <citation type="submission" date="2016-09" db="EMBL/GenBank/DDBJ databases">
        <authorList>
            <person name="Capua I."/>
            <person name="De Benedictis P."/>
            <person name="Joannis T."/>
            <person name="Lombin L.H."/>
            <person name="Cattoli G."/>
        </authorList>
    </citation>
    <scope>NUCLEOTIDE SEQUENCE [LARGE SCALE GENOMIC DNA]</scope>
    <source>
        <strain evidence="2 3">ISLP-3</strain>
    </source>
</reference>
<dbReference type="SUPFAM" id="SSF53098">
    <property type="entry name" value="Ribonuclease H-like"/>
    <property type="match status" value="1"/>
</dbReference>
<dbReference type="PANTHER" id="PTHR46889">
    <property type="entry name" value="TRANSPOSASE INSF FOR INSERTION SEQUENCE IS3B-RELATED"/>
    <property type="match status" value="1"/>
</dbReference>
<dbReference type="PANTHER" id="PTHR46889:SF4">
    <property type="entry name" value="TRANSPOSASE INSO FOR INSERTION SEQUENCE ELEMENT IS911B-RELATED"/>
    <property type="match status" value="1"/>
</dbReference>
<evidence type="ECO:0000313" key="3">
    <source>
        <dbReference type="Proteomes" id="UP000199039"/>
    </source>
</evidence>
<dbReference type="Pfam" id="PF13683">
    <property type="entry name" value="rve_3"/>
    <property type="match status" value="1"/>
</dbReference>
<dbReference type="GO" id="GO:0015074">
    <property type="term" value="P:DNA integration"/>
    <property type="evidence" value="ECO:0007669"/>
    <property type="project" value="InterPro"/>
</dbReference>
<dbReference type="EMBL" id="FMYH01000006">
    <property type="protein sequence ID" value="SDD20903.1"/>
    <property type="molecule type" value="Genomic_DNA"/>
</dbReference>
<sequence length="112" mass="12630">MLRRPVELAQYTSIKLTEHLALEDIRPSIGSVGDAYDNALAETINGLYKAECIRTTIFHTGPYKTIADVEYATAGWVDWYNNRRLHGTLGNVPPVEHERAHYASLTEQFQPA</sequence>
<protein>
    <submittedName>
        <fullName evidence="2">Integrase core domain-containing protein</fullName>
    </submittedName>
</protein>
<evidence type="ECO:0000313" key="2">
    <source>
        <dbReference type="EMBL" id="SDD20903.1"/>
    </source>
</evidence>
<dbReference type="STRING" id="1814289.SAMN05216410_2947"/>
<gene>
    <name evidence="2" type="ORF">SAMN05216410_2947</name>
</gene>
<name>A0A1G6SVU1_9MICO</name>
<organism evidence="2 3">
    <name type="scientific">Sanguibacter gelidistatuariae</name>
    <dbReference type="NCBI Taxonomy" id="1814289"/>
    <lineage>
        <taxon>Bacteria</taxon>
        <taxon>Bacillati</taxon>
        <taxon>Actinomycetota</taxon>
        <taxon>Actinomycetes</taxon>
        <taxon>Micrococcales</taxon>
        <taxon>Sanguibacteraceae</taxon>
        <taxon>Sanguibacter</taxon>
    </lineage>
</organism>
<dbReference type="Gene3D" id="3.30.420.10">
    <property type="entry name" value="Ribonuclease H-like superfamily/Ribonuclease H"/>
    <property type="match status" value="1"/>
</dbReference>
<proteinExistence type="predicted"/>
<dbReference type="GO" id="GO:0003676">
    <property type="term" value="F:nucleic acid binding"/>
    <property type="evidence" value="ECO:0007669"/>
    <property type="project" value="InterPro"/>
</dbReference>
<evidence type="ECO:0000259" key="1">
    <source>
        <dbReference type="Pfam" id="PF13683"/>
    </source>
</evidence>